<dbReference type="Proteomes" id="UP000887458">
    <property type="component" value="Unassembled WGS sequence"/>
</dbReference>
<dbReference type="PANTHER" id="PTHR24172">
    <property type="entry name" value="ANK_REP_REGION DOMAIN-CONTAINING PROTEIN"/>
    <property type="match status" value="1"/>
</dbReference>
<dbReference type="EMBL" id="NJHN03000031">
    <property type="protein sequence ID" value="KAH9423609.1"/>
    <property type="molecule type" value="Genomic_DNA"/>
</dbReference>
<protein>
    <submittedName>
        <fullName evidence="8">Uncharacterized protein</fullName>
    </submittedName>
</protein>
<keyword evidence="3" id="KW-1052">Target cell membrane</keyword>
<dbReference type="PROSITE" id="PS50297">
    <property type="entry name" value="ANK_REP_REGION"/>
    <property type="match status" value="2"/>
</dbReference>
<dbReference type="Pfam" id="PF12796">
    <property type="entry name" value="Ank_2"/>
    <property type="match status" value="2"/>
</dbReference>
<evidence type="ECO:0000256" key="1">
    <source>
        <dbReference type="ARBA" id="ARBA00004175"/>
    </source>
</evidence>
<keyword evidence="2" id="KW-0268">Exocytosis</keyword>
<accession>A0ABQ8JLX3</accession>
<dbReference type="PANTHER" id="PTHR24172:SF4">
    <property type="entry name" value="ANK_REP_REGION DOMAIN-CONTAINING PROTEIN"/>
    <property type="match status" value="1"/>
</dbReference>
<keyword evidence="7" id="KW-0472">Membrane</keyword>
<reference evidence="8 9" key="1">
    <citation type="journal article" date="2018" name="J. Allergy Clin. Immunol.">
        <title>High-quality assembly of Dermatophagoides pteronyssinus genome and transcriptome reveals a wide range of novel allergens.</title>
        <authorList>
            <person name="Liu X.Y."/>
            <person name="Yang K.Y."/>
            <person name="Wang M.Q."/>
            <person name="Kwok J.S."/>
            <person name="Zeng X."/>
            <person name="Yang Z."/>
            <person name="Xiao X.J."/>
            <person name="Lau C.P."/>
            <person name="Li Y."/>
            <person name="Huang Z.M."/>
            <person name="Ba J.G."/>
            <person name="Yim A.K."/>
            <person name="Ouyang C.Y."/>
            <person name="Ngai S.M."/>
            <person name="Chan T.F."/>
            <person name="Leung E.L."/>
            <person name="Liu L."/>
            <person name="Liu Z.G."/>
            <person name="Tsui S.K."/>
        </authorList>
    </citation>
    <scope>NUCLEOTIDE SEQUENCE [LARGE SCALE GENOMIC DNA]</scope>
    <source>
        <strain evidence="8">Derp</strain>
    </source>
</reference>
<name>A0ABQ8JLX3_DERPT</name>
<evidence type="ECO:0000313" key="8">
    <source>
        <dbReference type="EMBL" id="KAH9423609.1"/>
    </source>
</evidence>
<keyword evidence="7" id="KW-0812">Transmembrane</keyword>
<keyword evidence="5" id="KW-1053">Target membrane</keyword>
<keyword evidence="9" id="KW-1185">Reference proteome</keyword>
<sequence>MLGKNRSDLNNHHQRKNHPIKSLSTFKFQPIPIKPTYEQIYDCIITENLIQLKKFILDSYGNQIYSWLNSNIVQISMNVKQFIESIPSIQQKEQKKNNDNDLAQENITMLNNAIQTSDNDNNNESTFKYLKSMMEQQPELFFNRNEFGITPLHRCVCKQRYDFVEFIVNALPDTLDACDHQGRTPLHMAALLNDSGQMYCRLVDLGAKTYVTDMIKIIVMVTCANLGFALFWFIQATLFLCFHNLTCMDFLKFLRRPEDYLKSDDYQPKTFNHLLKSGKQQRQSTTTTKTTLKLPILKNQHYDYDDDNPDFRTNNQQICSTNSMNNNNNRMKINIKEIIRNGNLNELEELVLNGYGYKLLNEITNTNTTTISTNSSSSAPLIQEFFNNLPNYLYQIDQLHQASQRGNIDEFQYLLDRYSLICSRDRLGSTPLHKAVLFGHYDLIKFIIKNFDQNILYIGDNEKRTPLHYAAGLVDDENHSIYYLLLKYGPKASIIVDKRETLALEEMNQV</sequence>
<keyword evidence="7" id="KW-1133">Transmembrane helix</keyword>
<evidence type="ECO:0000256" key="2">
    <source>
        <dbReference type="ARBA" id="ARBA00022483"/>
    </source>
</evidence>
<evidence type="ECO:0000256" key="4">
    <source>
        <dbReference type="ARBA" id="ARBA00023028"/>
    </source>
</evidence>
<feature type="repeat" description="ANK" evidence="6">
    <location>
        <begin position="427"/>
        <end position="450"/>
    </location>
</feature>
<feature type="transmembrane region" description="Helical" evidence="7">
    <location>
        <begin position="217"/>
        <end position="240"/>
    </location>
</feature>
<keyword evidence="4" id="KW-0528">Neurotoxin</keyword>
<dbReference type="Gene3D" id="1.25.40.20">
    <property type="entry name" value="Ankyrin repeat-containing domain"/>
    <property type="match status" value="2"/>
</dbReference>
<dbReference type="InterPro" id="IPR002110">
    <property type="entry name" value="Ankyrin_rpt"/>
</dbReference>
<evidence type="ECO:0000256" key="6">
    <source>
        <dbReference type="PROSITE-ProRule" id="PRU00023"/>
    </source>
</evidence>
<dbReference type="SUPFAM" id="SSF48403">
    <property type="entry name" value="Ankyrin repeat"/>
    <property type="match status" value="2"/>
</dbReference>
<proteinExistence type="predicted"/>
<comment type="subcellular location">
    <subcellularLocation>
        <location evidence="1">Target cell membrane</location>
    </subcellularLocation>
</comment>
<evidence type="ECO:0000256" key="5">
    <source>
        <dbReference type="ARBA" id="ARBA00023298"/>
    </source>
</evidence>
<dbReference type="PROSITE" id="PS50088">
    <property type="entry name" value="ANK_REPEAT"/>
    <property type="match status" value="2"/>
</dbReference>
<comment type="caution">
    <text evidence="8">The sequence shown here is derived from an EMBL/GenBank/DDBJ whole genome shotgun (WGS) entry which is preliminary data.</text>
</comment>
<dbReference type="SMART" id="SM00248">
    <property type="entry name" value="ANK"/>
    <property type="match status" value="5"/>
</dbReference>
<organism evidence="8 9">
    <name type="scientific">Dermatophagoides pteronyssinus</name>
    <name type="common">European house dust mite</name>
    <dbReference type="NCBI Taxonomy" id="6956"/>
    <lineage>
        <taxon>Eukaryota</taxon>
        <taxon>Metazoa</taxon>
        <taxon>Ecdysozoa</taxon>
        <taxon>Arthropoda</taxon>
        <taxon>Chelicerata</taxon>
        <taxon>Arachnida</taxon>
        <taxon>Acari</taxon>
        <taxon>Acariformes</taxon>
        <taxon>Sarcoptiformes</taxon>
        <taxon>Astigmata</taxon>
        <taxon>Psoroptidia</taxon>
        <taxon>Analgoidea</taxon>
        <taxon>Pyroglyphidae</taxon>
        <taxon>Dermatophagoidinae</taxon>
        <taxon>Dermatophagoides</taxon>
    </lineage>
</organism>
<keyword evidence="4" id="KW-0638">Presynaptic neurotoxin</keyword>
<evidence type="ECO:0000313" key="9">
    <source>
        <dbReference type="Proteomes" id="UP000887458"/>
    </source>
</evidence>
<keyword evidence="6" id="KW-0040">ANK repeat</keyword>
<gene>
    <name evidence="8" type="ORF">DERP_005189</name>
</gene>
<keyword evidence="4" id="KW-0800">Toxin</keyword>
<reference evidence="8 9" key="2">
    <citation type="journal article" date="2022" name="Mol. Biol. Evol.">
        <title>Comparative Genomics Reveals Insights into the Divergent Evolution of Astigmatic Mites and Household Pest Adaptations.</title>
        <authorList>
            <person name="Xiong Q."/>
            <person name="Wan A.T."/>
            <person name="Liu X."/>
            <person name="Fung C.S."/>
            <person name="Xiao X."/>
            <person name="Malainual N."/>
            <person name="Hou J."/>
            <person name="Wang L."/>
            <person name="Wang M."/>
            <person name="Yang K.Y."/>
            <person name="Cui Y."/>
            <person name="Leung E.L."/>
            <person name="Nong W."/>
            <person name="Shin S.K."/>
            <person name="Au S.W."/>
            <person name="Jeong K.Y."/>
            <person name="Chew F.T."/>
            <person name="Hui J.H."/>
            <person name="Leung T.F."/>
            <person name="Tungtrongchitr A."/>
            <person name="Zhong N."/>
            <person name="Liu Z."/>
            <person name="Tsui S.K."/>
        </authorList>
    </citation>
    <scope>NUCLEOTIDE SEQUENCE [LARGE SCALE GENOMIC DNA]</scope>
    <source>
        <strain evidence="8">Derp</strain>
    </source>
</reference>
<feature type="repeat" description="ANK" evidence="6">
    <location>
        <begin position="181"/>
        <end position="214"/>
    </location>
</feature>
<evidence type="ECO:0000256" key="7">
    <source>
        <dbReference type="SAM" id="Phobius"/>
    </source>
</evidence>
<dbReference type="InterPro" id="IPR036770">
    <property type="entry name" value="Ankyrin_rpt-contain_sf"/>
</dbReference>
<evidence type="ECO:0000256" key="3">
    <source>
        <dbReference type="ARBA" id="ARBA00022537"/>
    </source>
</evidence>